<evidence type="ECO:0000256" key="3">
    <source>
        <dbReference type="ARBA" id="ARBA00022576"/>
    </source>
</evidence>
<dbReference type="PROSITE" id="PS00105">
    <property type="entry name" value="AA_TRANSFER_CLASS_1"/>
    <property type="match status" value="1"/>
</dbReference>
<keyword evidence="3 6" id="KW-0032">Aminotransferase</keyword>
<name>A0AAC9MUL6_NEOTH</name>
<evidence type="ECO:0000313" key="9">
    <source>
        <dbReference type="EMBL" id="TYL15545.1"/>
    </source>
</evidence>
<dbReference type="CDD" id="cd00609">
    <property type="entry name" value="AAT_like"/>
    <property type="match status" value="1"/>
</dbReference>
<evidence type="ECO:0000256" key="1">
    <source>
        <dbReference type="ARBA" id="ARBA00001933"/>
    </source>
</evidence>
<evidence type="ECO:0000313" key="11">
    <source>
        <dbReference type="Proteomes" id="UP000322283"/>
    </source>
</evidence>
<evidence type="ECO:0000256" key="5">
    <source>
        <dbReference type="ARBA" id="ARBA00022898"/>
    </source>
</evidence>
<dbReference type="Gene3D" id="3.90.1150.10">
    <property type="entry name" value="Aspartate Aminotransferase, domain 1"/>
    <property type="match status" value="1"/>
</dbReference>
<dbReference type="Gene3D" id="3.40.640.10">
    <property type="entry name" value="Type I PLP-dependent aspartate aminotransferase-like (Major domain)"/>
    <property type="match status" value="1"/>
</dbReference>
<dbReference type="EMBL" id="CP017019">
    <property type="protein sequence ID" value="AOQ24913.1"/>
    <property type="molecule type" value="Genomic_DNA"/>
</dbReference>
<dbReference type="InterPro" id="IPR050596">
    <property type="entry name" value="AspAT/PAT-like"/>
</dbReference>
<dbReference type="RefSeq" id="WP_069590803.1">
    <property type="nucleotide sequence ID" value="NZ_CP017019.1"/>
</dbReference>
<dbReference type="SUPFAM" id="SSF53383">
    <property type="entry name" value="PLP-dependent transferases"/>
    <property type="match status" value="1"/>
</dbReference>
<reference evidence="8 10" key="1">
    <citation type="submission" date="2016-08" db="EMBL/GenBank/DDBJ databases">
        <title>Moorella thermoacetica DSM 103132.</title>
        <authorList>
            <person name="Jendresen C.B."/>
            <person name="Redl S.M."/>
            <person name="Jensen T.O."/>
            <person name="Nielsen A.T."/>
        </authorList>
    </citation>
    <scope>NUCLEOTIDE SEQUENCE [LARGE SCALE GENOMIC DNA]</scope>
    <source>
        <strain evidence="8 10">DSM 103132</strain>
    </source>
</reference>
<evidence type="ECO:0000313" key="8">
    <source>
        <dbReference type="EMBL" id="AOQ24913.1"/>
    </source>
</evidence>
<gene>
    <name evidence="8" type="ORF">Maut_02493</name>
    <name evidence="9" type="ORF">MTAT_02780</name>
</gene>
<reference evidence="9 11" key="2">
    <citation type="submission" date="2019-05" db="EMBL/GenBank/DDBJ databases">
        <title>Genome sequence of Moorella thermoacetica ATCC 33924.</title>
        <authorList>
            <person name="Poehlein A."/>
            <person name="Bengelsdorf F.R."/>
            <person name="Duerre P."/>
            <person name="Daniel R."/>
        </authorList>
    </citation>
    <scope>NUCLEOTIDE SEQUENCE [LARGE SCALE GENOMIC DNA]</scope>
    <source>
        <strain evidence="9 11">ATCC 33924</strain>
    </source>
</reference>
<dbReference type="AlphaFoldDB" id="A0AAC9MUL6"/>
<comment type="similarity">
    <text evidence="2 6">Belongs to the class-I pyridoxal-phosphate-dependent aminotransferase family.</text>
</comment>
<comment type="cofactor">
    <cofactor evidence="1 6">
        <name>pyridoxal 5'-phosphate</name>
        <dbReference type="ChEBI" id="CHEBI:597326"/>
    </cofactor>
</comment>
<dbReference type="Pfam" id="PF00155">
    <property type="entry name" value="Aminotran_1_2"/>
    <property type="match status" value="1"/>
</dbReference>
<evidence type="ECO:0000259" key="7">
    <source>
        <dbReference type="Pfam" id="PF00155"/>
    </source>
</evidence>
<dbReference type="GO" id="GO:0008483">
    <property type="term" value="F:transaminase activity"/>
    <property type="evidence" value="ECO:0007669"/>
    <property type="project" value="UniProtKB-KW"/>
</dbReference>
<organism evidence="8 10">
    <name type="scientific">Neomoorella thermoacetica</name>
    <name type="common">Clostridium thermoaceticum</name>
    <dbReference type="NCBI Taxonomy" id="1525"/>
    <lineage>
        <taxon>Bacteria</taxon>
        <taxon>Bacillati</taxon>
        <taxon>Bacillota</taxon>
        <taxon>Clostridia</taxon>
        <taxon>Neomoorellales</taxon>
        <taxon>Neomoorellaceae</taxon>
        <taxon>Neomoorella</taxon>
    </lineage>
</organism>
<evidence type="ECO:0000256" key="6">
    <source>
        <dbReference type="RuleBase" id="RU000481"/>
    </source>
</evidence>
<dbReference type="InterPro" id="IPR015422">
    <property type="entry name" value="PyrdxlP-dep_Trfase_small"/>
</dbReference>
<accession>A0AAC9MUL6</accession>
<protein>
    <recommendedName>
        <fullName evidence="6">Aminotransferase</fullName>
        <ecNumber evidence="6">2.6.1.-</ecNumber>
    </recommendedName>
</protein>
<dbReference type="InterPro" id="IPR004838">
    <property type="entry name" value="NHTrfase_class1_PyrdxlP-BS"/>
</dbReference>
<dbReference type="Proteomes" id="UP000322283">
    <property type="component" value="Unassembled WGS sequence"/>
</dbReference>
<evidence type="ECO:0000313" key="10">
    <source>
        <dbReference type="Proteomes" id="UP000094598"/>
    </source>
</evidence>
<evidence type="ECO:0000256" key="4">
    <source>
        <dbReference type="ARBA" id="ARBA00022679"/>
    </source>
</evidence>
<dbReference type="FunFam" id="3.40.640.10:FF:000033">
    <property type="entry name" value="Aspartate aminotransferase"/>
    <property type="match status" value="1"/>
</dbReference>
<dbReference type="EC" id="2.6.1.-" evidence="6"/>
<proteinExistence type="inferred from homology"/>
<feature type="domain" description="Aminotransferase class I/classII large" evidence="7">
    <location>
        <begin position="34"/>
        <end position="384"/>
    </location>
</feature>
<sequence>MFEKIFADKMANLGTETAFMVLAKAKALEAQGKEIIHLEIGEPDFATPRNIIDAGIRALNEGYTHYTPAPGLPEVRATIAEYATRQKGVHYDPEEVVIVPGGKPIMFFTILALVNPGDEVIYPNPGFPIYESVINFVGGKAVPLPIREENDFRLDVDELAGLITPKTKLLILNSPANPTGGVLTAEDIGRIADLVRGKNIVVLADEIYDRIVYDGARPVSIAAQPGMKDWTIILDGFSKTYAMTGWRIGYGLMHRELADRIAQLMVNSNSCTAAFTQKAAQEALTGPQDAAEAMVAEFKKRRDIIVDGLNSIPGITCKRPLGSFYVFPNIKGLGLSSQELEAFLMEKAGVAALSGTAFGKYGEGYLRLSYANSVENIEKALEKIAAAVKELR</sequence>
<keyword evidence="5" id="KW-0663">Pyridoxal phosphate</keyword>
<dbReference type="GO" id="GO:0030170">
    <property type="term" value="F:pyridoxal phosphate binding"/>
    <property type="evidence" value="ECO:0007669"/>
    <property type="project" value="InterPro"/>
</dbReference>
<dbReference type="PANTHER" id="PTHR46383">
    <property type="entry name" value="ASPARTATE AMINOTRANSFERASE"/>
    <property type="match status" value="1"/>
</dbReference>
<dbReference type="InterPro" id="IPR015421">
    <property type="entry name" value="PyrdxlP-dep_Trfase_major"/>
</dbReference>
<evidence type="ECO:0000256" key="2">
    <source>
        <dbReference type="ARBA" id="ARBA00007441"/>
    </source>
</evidence>
<dbReference type="PANTHER" id="PTHR46383:SF1">
    <property type="entry name" value="ASPARTATE AMINOTRANSFERASE"/>
    <property type="match status" value="1"/>
</dbReference>
<dbReference type="InterPro" id="IPR004839">
    <property type="entry name" value="Aminotransferase_I/II_large"/>
</dbReference>
<dbReference type="EMBL" id="VCDX01000001">
    <property type="protein sequence ID" value="TYL15545.1"/>
    <property type="molecule type" value="Genomic_DNA"/>
</dbReference>
<keyword evidence="4 6" id="KW-0808">Transferase</keyword>
<dbReference type="Proteomes" id="UP000094598">
    <property type="component" value="Chromosome"/>
</dbReference>
<dbReference type="GO" id="GO:0006520">
    <property type="term" value="P:amino acid metabolic process"/>
    <property type="evidence" value="ECO:0007669"/>
    <property type="project" value="InterPro"/>
</dbReference>
<dbReference type="InterPro" id="IPR015424">
    <property type="entry name" value="PyrdxlP-dep_Trfase"/>
</dbReference>
<keyword evidence="11" id="KW-1185">Reference proteome</keyword>